<evidence type="ECO:0000313" key="1">
    <source>
        <dbReference type="EMBL" id="GAI56737.1"/>
    </source>
</evidence>
<accession>X1PKC4</accession>
<gene>
    <name evidence="1" type="ORF">S06H3_57002</name>
</gene>
<dbReference type="AlphaFoldDB" id="X1PKC4"/>
<comment type="caution">
    <text evidence="1">The sequence shown here is derived from an EMBL/GenBank/DDBJ whole genome shotgun (WGS) entry which is preliminary data.</text>
</comment>
<name>X1PKC4_9ZZZZ</name>
<organism evidence="1">
    <name type="scientific">marine sediment metagenome</name>
    <dbReference type="NCBI Taxonomy" id="412755"/>
    <lineage>
        <taxon>unclassified sequences</taxon>
        <taxon>metagenomes</taxon>
        <taxon>ecological metagenomes</taxon>
    </lineage>
</organism>
<reference evidence="1" key="1">
    <citation type="journal article" date="2014" name="Front. Microbiol.">
        <title>High frequency of phylogenetically diverse reductive dehalogenase-homologous genes in deep subseafloor sedimentary metagenomes.</title>
        <authorList>
            <person name="Kawai M."/>
            <person name="Futagami T."/>
            <person name="Toyoda A."/>
            <person name="Takaki Y."/>
            <person name="Nishi S."/>
            <person name="Hori S."/>
            <person name="Arai W."/>
            <person name="Tsubouchi T."/>
            <person name="Morono Y."/>
            <person name="Uchiyama I."/>
            <person name="Ito T."/>
            <person name="Fujiyama A."/>
            <person name="Inagaki F."/>
            <person name="Takami H."/>
        </authorList>
    </citation>
    <scope>NUCLEOTIDE SEQUENCE</scope>
    <source>
        <strain evidence="1">Expedition CK06-06</strain>
    </source>
</reference>
<sequence>MNTNNNKLTRINNNIDIENKNFLNFNPNTPKSFKPRNRQELLSLDLAEALNDNKNLALYLFYSK</sequence>
<dbReference type="EMBL" id="BARV01036733">
    <property type="protein sequence ID" value="GAI56737.1"/>
    <property type="molecule type" value="Genomic_DNA"/>
</dbReference>
<proteinExistence type="predicted"/>
<protein>
    <submittedName>
        <fullName evidence="1">Uncharacterized protein</fullName>
    </submittedName>
</protein>
<feature type="non-terminal residue" evidence="1">
    <location>
        <position position="64"/>
    </location>
</feature>